<proteinExistence type="predicted"/>
<dbReference type="EMBL" id="CM037017">
    <property type="protein sequence ID" value="KAH7676981.1"/>
    <property type="molecule type" value="Genomic_DNA"/>
</dbReference>
<protein>
    <submittedName>
        <fullName evidence="1">4Fe-4S ferredoxins domain-containing protein</fullName>
    </submittedName>
</protein>
<gene>
    <name evidence="1" type="ORF">IHE45_07G052400</name>
</gene>
<dbReference type="Proteomes" id="UP000827976">
    <property type="component" value="Chromosome 7"/>
</dbReference>
<evidence type="ECO:0000313" key="2">
    <source>
        <dbReference type="Proteomes" id="UP000827976"/>
    </source>
</evidence>
<reference evidence="2" key="1">
    <citation type="journal article" date="2022" name="Nat. Commun.">
        <title>Chromosome evolution and the genetic basis of agronomically important traits in greater yam.</title>
        <authorList>
            <person name="Bredeson J.V."/>
            <person name="Lyons J.B."/>
            <person name="Oniyinde I.O."/>
            <person name="Okereke N.R."/>
            <person name="Kolade O."/>
            <person name="Nnabue I."/>
            <person name="Nwadili C.O."/>
            <person name="Hribova E."/>
            <person name="Parker M."/>
            <person name="Nwogha J."/>
            <person name="Shu S."/>
            <person name="Carlson J."/>
            <person name="Kariba R."/>
            <person name="Muthemba S."/>
            <person name="Knop K."/>
            <person name="Barton G.J."/>
            <person name="Sherwood A.V."/>
            <person name="Lopez-Montes A."/>
            <person name="Asiedu R."/>
            <person name="Jamnadass R."/>
            <person name="Muchugi A."/>
            <person name="Goodstein D."/>
            <person name="Egesi C.N."/>
            <person name="Featherston J."/>
            <person name="Asfaw A."/>
            <person name="Simpson G.G."/>
            <person name="Dolezel J."/>
            <person name="Hendre P.S."/>
            <person name="Van Deynze A."/>
            <person name="Kumar P.L."/>
            <person name="Obidiegwu J.E."/>
            <person name="Bhattacharjee R."/>
            <person name="Rokhsar D.S."/>
        </authorList>
    </citation>
    <scope>NUCLEOTIDE SEQUENCE [LARGE SCALE GENOMIC DNA]</scope>
    <source>
        <strain evidence="2">cv. TDa95/00328</strain>
    </source>
</reference>
<evidence type="ECO:0000313" key="1">
    <source>
        <dbReference type="EMBL" id="KAH7676981.1"/>
    </source>
</evidence>
<name>A0ACB7VR82_DIOAL</name>
<keyword evidence="2" id="KW-1185">Reference proteome</keyword>
<accession>A0ACB7VR82</accession>
<organism evidence="1 2">
    <name type="scientific">Dioscorea alata</name>
    <name type="common">Purple yam</name>
    <dbReference type="NCBI Taxonomy" id="55571"/>
    <lineage>
        <taxon>Eukaryota</taxon>
        <taxon>Viridiplantae</taxon>
        <taxon>Streptophyta</taxon>
        <taxon>Embryophyta</taxon>
        <taxon>Tracheophyta</taxon>
        <taxon>Spermatophyta</taxon>
        <taxon>Magnoliopsida</taxon>
        <taxon>Liliopsida</taxon>
        <taxon>Dioscoreales</taxon>
        <taxon>Dioscoreaceae</taxon>
        <taxon>Dioscorea</taxon>
    </lineage>
</organism>
<sequence>MKLKKKKKIYKKKFNHTCELSWNQKQNSVLCRARGREEEMERTLSVKGSVFSHLPSTMGSPCVGEITIPWSFAPLGSRGGRGLSSRTRRLRFNCRASSRMEEDWISSPTASPYQILGIDPMSCSPSQLKAAFRARVKEYHPDVCKDMRDSDMIIKRVIRAYEVLLKHYQHESPDRTCLDPFEDPECEAYDLFVNEVLCVGKGCPYSCVERAPHAFSFVPENGTARASSQGHNEDYLVHLAVGQCPRRCIYYVTPSQRAVLEELMQSIINAPFDPAEVALLESLISKANFENNRYQKPKRKPKVSTEIVDWF</sequence>
<comment type="caution">
    <text evidence="1">The sequence shown here is derived from an EMBL/GenBank/DDBJ whole genome shotgun (WGS) entry which is preliminary data.</text>
</comment>